<evidence type="ECO:0000313" key="8">
    <source>
        <dbReference type="EMBL" id="NGZ88048.1"/>
    </source>
</evidence>
<sequence length="489" mass="54036">MKAVRWNFASTALGAVVGLVQLWILSRILPPHEYGVISLALMVIQFLNIFLDFGITNSIVRRAQITELELSSLYAINLAMGAGTFLAAYLASDWMGTFFKSPELVIQIKIMAFGFLLAPFAQQQRAIMVREMHFNFIAMVAIVTLLVNFAVVVGLALVYREAWVASVSFLVSTALSSAIFFRKGLTERKLSFAFQWESARPHLRYAIQLVSDSLINVVSVNTYPALMARLVDLTAIGGYNIAYGISINLIDRLKPVLMQALFPAFAKIQDDDVKLAKNFLLVTSYASLINFPLLTGLFVASTPLVHTFFKPEWYFIDDLVRILCLIGMFRSVDVPVISLLLAKAKMYLNVRVGIFKLVIGIALAYWLGKNHGIIGIAYSFLIVQASNTVFGYYLLVRPCLPGLGRAYFISVLIPLLQVLPICVVAGLLTRFPPSSLPMLNLALIVVGGGAAYVLGLLLTPFAVVREFVLLAGKNVSPKVERLLARRLNK</sequence>
<feature type="transmembrane region" description="Helical" evidence="7">
    <location>
        <begin position="134"/>
        <end position="157"/>
    </location>
</feature>
<feature type="transmembrane region" description="Helical" evidence="7">
    <location>
        <begin position="348"/>
        <end position="367"/>
    </location>
</feature>
<feature type="transmembrane region" description="Helical" evidence="7">
    <location>
        <begin position="7"/>
        <end position="24"/>
    </location>
</feature>
<feature type="transmembrane region" description="Helical" evidence="7">
    <location>
        <begin position="36"/>
        <end position="60"/>
    </location>
</feature>
<evidence type="ECO:0000256" key="5">
    <source>
        <dbReference type="ARBA" id="ARBA00022989"/>
    </source>
</evidence>
<organism evidence="8 9">
    <name type="scientific">Duganella aceris</name>
    <dbReference type="NCBI Taxonomy" id="2703883"/>
    <lineage>
        <taxon>Bacteria</taxon>
        <taxon>Pseudomonadati</taxon>
        <taxon>Pseudomonadota</taxon>
        <taxon>Betaproteobacteria</taxon>
        <taxon>Burkholderiales</taxon>
        <taxon>Oxalobacteraceae</taxon>
        <taxon>Telluria group</taxon>
        <taxon>Duganella</taxon>
    </lineage>
</organism>
<evidence type="ECO:0000256" key="3">
    <source>
        <dbReference type="ARBA" id="ARBA00022475"/>
    </source>
</evidence>
<gene>
    <name evidence="8" type="ORF">GW587_27785</name>
</gene>
<dbReference type="Pfam" id="PF13440">
    <property type="entry name" value="Polysacc_synt_3"/>
    <property type="match status" value="1"/>
</dbReference>
<dbReference type="EMBL" id="JAADJT010000016">
    <property type="protein sequence ID" value="NGZ88048.1"/>
    <property type="molecule type" value="Genomic_DNA"/>
</dbReference>
<accession>A0ABX0FUA7</accession>
<evidence type="ECO:0000256" key="7">
    <source>
        <dbReference type="SAM" id="Phobius"/>
    </source>
</evidence>
<keyword evidence="6 7" id="KW-0472">Membrane</keyword>
<evidence type="ECO:0000256" key="1">
    <source>
        <dbReference type="ARBA" id="ARBA00004651"/>
    </source>
</evidence>
<feature type="transmembrane region" description="Helical" evidence="7">
    <location>
        <begin position="72"/>
        <end position="92"/>
    </location>
</feature>
<feature type="transmembrane region" description="Helical" evidence="7">
    <location>
        <begin position="279"/>
        <end position="299"/>
    </location>
</feature>
<feature type="transmembrane region" description="Helical" evidence="7">
    <location>
        <begin position="163"/>
        <end position="181"/>
    </location>
</feature>
<evidence type="ECO:0000313" key="9">
    <source>
        <dbReference type="Proteomes" id="UP000666369"/>
    </source>
</evidence>
<protein>
    <submittedName>
        <fullName evidence="8">MOP flippase family protein</fullName>
    </submittedName>
</protein>
<evidence type="ECO:0000256" key="6">
    <source>
        <dbReference type="ARBA" id="ARBA00023136"/>
    </source>
</evidence>
<comment type="caution">
    <text evidence="8">The sequence shown here is derived from an EMBL/GenBank/DDBJ whole genome shotgun (WGS) entry which is preliminary data.</text>
</comment>
<evidence type="ECO:0000256" key="2">
    <source>
        <dbReference type="ARBA" id="ARBA00007430"/>
    </source>
</evidence>
<proteinExistence type="inferred from homology"/>
<keyword evidence="4 7" id="KW-0812">Transmembrane</keyword>
<feature type="transmembrane region" description="Helical" evidence="7">
    <location>
        <begin position="319"/>
        <end position="341"/>
    </location>
</feature>
<feature type="transmembrane region" description="Helical" evidence="7">
    <location>
        <begin position="104"/>
        <end position="122"/>
    </location>
</feature>
<comment type="subcellular location">
    <subcellularLocation>
        <location evidence="1">Cell membrane</location>
        <topology evidence="1">Multi-pass membrane protein</topology>
    </subcellularLocation>
</comment>
<feature type="transmembrane region" description="Helical" evidence="7">
    <location>
        <begin position="407"/>
        <end position="429"/>
    </location>
</feature>
<dbReference type="NCBIfam" id="NF007773">
    <property type="entry name" value="PRK10459.1"/>
    <property type="match status" value="1"/>
</dbReference>
<evidence type="ECO:0000256" key="4">
    <source>
        <dbReference type="ARBA" id="ARBA00022692"/>
    </source>
</evidence>
<dbReference type="Proteomes" id="UP000666369">
    <property type="component" value="Unassembled WGS sequence"/>
</dbReference>
<keyword evidence="5 7" id="KW-1133">Transmembrane helix</keyword>
<dbReference type="PANTHER" id="PTHR30250:SF10">
    <property type="entry name" value="LIPOPOLYSACCHARIDE BIOSYNTHESIS PROTEIN WZXC"/>
    <property type="match status" value="1"/>
</dbReference>
<dbReference type="InterPro" id="IPR050833">
    <property type="entry name" value="Poly_Biosynth_Transport"/>
</dbReference>
<comment type="similarity">
    <text evidence="2">Belongs to the polysaccharide synthase family.</text>
</comment>
<keyword evidence="9" id="KW-1185">Reference proteome</keyword>
<dbReference type="PANTHER" id="PTHR30250">
    <property type="entry name" value="PST FAMILY PREDICTED COLANIC ACID TRANSPORTER"/>
    <property type="match status" value="1"/>
</dbReference>
<feature type="transmembrane region" description="Helical" evidence="7">
    <location>
        <begin position="441"/>
        <end position="464"/>
    </location>
</feature>
<dbReference type="CDD" id="cd13127">
    <property type="entry name" value="MATE_tuaB_like"/>
    <property type="match status" value="1"/>
</dbReference>
<reference evidence="9" key="2">
    <citation type="submission" date="2023-07" db="EMBL/GenBank/DDBJ databases">
        <title>Duganella aceri sp. nov., isolated from tree sap.</title>
        <authorList>
            <person name="Kim I.S."/>
        </authorList>
    </citation>
    <scope>NUCLEOTIDE SEQUENCE [LARGE SCALE GENOMIC DNA]</scope>
    <source>
        <strain evidence="9">SAP-35</strain>
    </source>
</reference>
<reference evidence="8 9" key="1">
    <citation type="submission" date="2020-01" db="EMBL/GenBank/DDBJ databases">
        <authorList>
            <person name="Lee S.D."/>
        </authorList>
    </citation>
    <scope>NUCLEOTIDE SEQUENCE [LARGE SCALE GENOMIC DNA]</scope>
    <source>
        <strain evidence="8 9">SAP-35</strain>
    </source>
</reference>
<name>A0ABX0FUA7_9BURK</name>
<feature type="transmembrane region" description="Helical" evidence="7">
    <location>
        <begin position="373"/>
        <end position="395"/>
    </location>
</feature>
<keyword evidence="3" id="KW-1003">Cell membrane</keyword>